<evidence type="ECO:0000256" key="3">
    <source>
        <dbReference type="ARBA" id="ARBA00023284"/>
    </source>
</evidence>
<keyword evidence="2 5" id="KW-0560">Oxidoreductase</keyword>
<dbReference type="InterPro" id="IPR036188">
    <property type="entry name" value="FAD/NAD-bd_sf"/>
</dbReference>
<protein>
    <recommendedName>
        <fullName evidence="5">Amine oxidase</fullName>
        <ecNumber evidence="5">1.4.3.-</ecNumber>
    </recommendedName>
</protein>
<comment type="similarity">
    <text evidence="5">Belongs to the flavin monoamine oxidase family.</text>
</comment>
<sequence>MQLLLIFAICSVVSTHFQEHHTRVNRFSESKNLFDSSNVTRTQVLIIGAGLSGLEAARLLRENGVKTIVIEGRNRTGGRIFSLRSKNGHMVDLGGAWIHGINGSIPGGDLVNPIWEIARAAKIPTRSTPVDDLLAFYPANQKPSNVEEWFEDFVNYVREETKMAADDVSFEYYANIFANMRNFTEQERYAFYSILHTLIEGNEATELEKISAKNYMDITGLHYGEEHVFHETGFKAIIDYLTKDVKSGDIRLGQIVTSISYNQELAEVLTANGHVYQADFILLTVPLGVLKARKIEFSPPLPEWKLNAIDRLGYGILDKAILLWDKAWWNSTNYYFMRVSSTPKLFGSWVNGNKWHDRPALFCFYFGEEAYKMETTLSNEQVVTAVRNVLQEMFPNVTIPMPIDSYITRWAQDPFSYGSYSHISVNQTHADMVHMGEPVSNQLLFAGEATAIQYYGFAHGALLSGRREATRLLYVYGLLPNQTAPTSRSSAISSFRMMKTCSDKKTIDITGMPTLMQSGMFEVFVDGKLIHSKNAGQGFPDTIDKIRWIYKAIKEAK</sequence>
<dbReference type="GO" id="GO:0008131">
    <property type="term" value="F:primary methylamine oxidase activity"/>
    <property type="evidence" value="ECO:0007669"/>
    <property type="project" value="UniProtKB-ARBA"/>
</dbReference>
<dbReference type="InterPro" id="IPR050281">
    <property type="entry name" value="Flavin_monoamine_oxidase"/>
</dbReference>
<keyword evidence="3" id="KW-0676">Redox-active center</keyword>
<feature type="chain" id="PRO_5032971378" description="Amine oxidase" evidence="6">
    <location>
        <begin position="16"/>
        <end position="557"/>
    </location>
</feature>
<dbReference type="Pfam" id="PF01593">
    <property type="entry name" value="Amino_oxidase"/>
    <property type="match status" value="1"/>
</dbReference>
<dbReference type="PANTHER" id="PTHR10742:SF410">
    <property type="entry name" value="LYSINE-SPECIFIC HISTONE DEMETHYLASE 2"/>
    <property type="match status" value="1"/>
</dbReference>
<dbReference type="InterPro" id="IPR001613">
    <property type="entry name" value="Flavin_amine_oxidase"/>
</dbReference>
<feature type="signal peptide" evidence="6">
    <location>
        <begin position="1"/>
        <end position="15"/>
    </location>
</feature>
<evidence type="ECO:0000313" key="9">
    <source>
        <dbReference type="Proteomes" id="UP000663824"/>
    </source>
</evidence>
<name>A0A816R7K0_9BILA</name>
<keyword evidence="5" id="KW-0274">FAD</keyword>
<dbReference type="PRINTS" id="PR00757">
    <property type="entry name" value="AMINEOXDASEF"/>
</dbReference>
<dbReference type="InterPro" id="IPR002937">
    <property type="entry name" value="Amino_oxidase"/>
</dbReference>
<dbReference type="Gene3D" id="3.90.660.10">
    <property type="match status" value="1"/>
</dbReference>
<evidence type="ECO:0000313" key="8">
    <source>
        <dbReference type="EMBL" id="CAF2069192.1"/>
    </source>
</evidence>
<organism evidence="8 9">
    <name type="scientific">Rotaria magnacalcarata</name>
    <dbReference type="NCBI Taxonomy" id="392030"/>
    <lineage>
        <taxon>Eukaryota</taxon>
        <taxon>Metazoa</taxon>
        <taxon>Spiralia</taxon>
        <taxon>Gnathifera</taxon>
        <taxon>Rotifera</taxon>
        <taxon>Eurotatoria</taxon>
        <taxon>Bdelloidea</taxon>
        <taxon>Philodinida</taxon>
        <taxon>Philodinidae</taxon>
        <taxon>Rotaria</taxon>
    </lineage>
</organism>
<evidence type="ECO:0000259" key="7">
    <source>
        <dbReference type="Pfam" id="PF01593"/>
    </source>
</evidence>
<dbReference type="EMBL" id="CAJNRE010007965">
    <property type="protein sequence ID" value="CAF2069192.1"/>
    <property type="molecule type" value="Genomic_DNA"/>
</dbReference>
<dbReference type="InterPro" id="IPR011893">
    <property type="entry name" value="Selenoprotein_Rdx-typ"/>
</dbReference>
<evidence type="ECO:0000256" key="2">
    <source>
        <dbReference type="ARBA" id="ARBA00023002"/>
    </source>
</evidence>
<comment type="caution">
    <text evidence="8">The sequence shown here is derived from an EMBL/GenBank/DDBJ whole genome shotgun (WGS) entry which is preliminary data.</text>
</comment>
<evidence type="ECO:0000256" key="4">
    <source>
        <dbReference type="PIRSR" id="PIRSR601613-1"/>
    </source>
</evidence>
<keyword evidence="5" id="KW-0285">Flavoprotein</keyword>
<feature type="binding site" evidence="4">
    <location>
        <position position="364"/>
    </location>
    <ligand>
        <name>substrate</name>
    </ligand>
</feature>
<dbReference type="Pfam" id="PF10262">
    <property type="entry name" value="Rdx"/>
    <property type="match status" value="1"/>
</dbReference>
<dbReference type="SUPFAM" id="SSF54373">
    <property type="entry name" value="FAD-linked reductases, C-terminal domain"/>
    <property type="match status" value="1"/>
</dbReference>
<proteinExistence type="inferred from homology"/>
<keyword evidence="6" id="KW-0732">Signal</keyword>
<dbReference type="InterPro" id="IPR036249">
    <property type="entry name" value="Thioredoxin-like_sf"/>
</dbReference>
<reference evidence="8" key="1">
    <citation type="submission" date="2021-02" db="EMBL/GenBank/DDBJ databases">
        <authorList>
            <person name="Nowell W R."/>
        </authorList>
    </citation>
    <scope>NUCLEOTIDE SEQUENCE</scope>
</reference>
<feature type="binding site" evidence="4">
    <location>
        <position position="52"/>
    </location>
    <ligand>
        <name>FAD</name>
        <dbReference type="ChEBI" id="CHEBI:57692"/>
    </ligand>
</feature>
<dbReference type="PANTHER" id="PTHR10742">
    <property type="entry name" value="FLAVIN MONOAMINE OXIDASE"/>
    <property type="match status" value="1"/>
</dbReference>
<dbReference type="EC" id="1.4.3.-" evidence="5"/>
<dbReference type="SUPFAM" id="SSF51905">
    <property type="entry name" value="FAD/NAD(P)-binding domain"/>
    <property type="match status" value="1"/>
</dbReference>
<dbReference type="Gene3D" id="3.50.50.60">
    <property type="entry name" value="FAD/NAD(P)-binding domain"/>
    <property type="match status" value="1"/>
</dbReference>
<evidence type="ECO:0000256" key="1">
    <source>
        <dbReference type="ARBA" id="ARBA00001974"/>
    </source>
</evidence>
<feature type="binding site" evidence="4">
    <location>
        <position position="256"/>
    </location>
    <ligand>
        <name>FAD</name>
        <dbReference type="ChEBI" id="CHEBI:57692"/>
    </ligand>
</feature>
<dbReference type="SUPFAM" id="SSF52833">
    <property type="entry name" value="Thioredoxin-like"/>
    <property type="match status" value="1"/>
</dbReference>
<dbReference type="AlphaFoldDB" id="A0A816R7K0"/>
<accession>A0A816R7K0</accession>
<comment type="cofactor">
    <cofactor evidence="1 5">
        <name>FAD</name>
        <dbReference type="ChEBI" id="CHEBI:57692"/>
    </cofactor>
</comment>
<gene>
    <name evidence="8" type="ORF">MBJ925_LOCUS16393</name>
</gene>
<evidence type="ECO:0000256" key="5">
    <source>
        <dbReference type="RuleBase" id="RU362067"/>
    </source>
</evidence>
<evidence type="ECO:0000256" key="6">
    <source>
        <dbReference type="SAM" id="SignalP"/>
    </source>
</evidence>
<feature type="domain" description="Amine oxidase" evidence="7">
    <location>
        <begin position="51"/>
        <end position="473"/>
    </location>
</feature>
<dbReference type="Gene3D" id="3.40.30.10">
    <property type="entry name" value="Glutaredoxin"/>
    <property type="match status" value="1"/>
</dbReference>
<dbReference type="Proteomes" id="UP000663824">
    <property type="component" value="Unassembled WGS sequence"/>
</dbReference>